<keyword evidence="7" id="KW-1185">Reference proteome</keyword>
<protein>
    <submittedName>
        <fullName evidence="6">Phosphodiesterase</fullName>
    </submittedName>
</protein>
<dbReference type="OrthoDB" id="651281at2"/>
<dbReference type="PANTHER" id="PTHR42988:SF2">
    <property type="entry name" value="CYCLIC NUCLEOTIDE PHOSPHODIESTERASE CBUA0032-RELATED"/>
    <property type="match status" value="1"/>
</dbReference>
<organism evidence="6 7">
    <name type="scientific">Pseudaminobacter soli</name>
    <name type="common">ex Li et al. 2025</name>
    <dbReference type="NCBI Taxonomy" id="1295366"/>
    <lineage>
        <taxon>Bacteria</taxon>
        <taxon>Pseudomonadati</taxon>
        <taxon>Pseudomonadota</taxon>
        <taxon>Alphaproteobacteria</taxon>
        <taxon>Hyphomicrobiales</taxon>
        <taxon>Phyllobacteriaceae</taxon>
        <taxon>Pseudaminobacter</taxon>
    </lineage>
</organism>
<keyword evidence="1" id="KW-0479">Metal-binding</keyword>
<evidence type="ECO:0000313" key="6">
    <source>
        <dbReference type="EMBL" id="PSJ60846.1"/>
    </source>
</evidence>
<proteinExistence type="inferred from homology"/>
<dbReference type="SUPFAM" id="SSF56300">
    <property type="entry name" value="Metallo-dependent phosphatases"/>
    <property type="match status" value="1"/>
</dbReference>
<dbReference type="GO" id="GO:0046872">
    <property type="term" value="F:metal ion binding"/>
    <property type="evidence" value="ECO:0007669"/>
    <property type="project" value="UniProtKB-KW"/>
</dbReference>
<dbReference type="Proteomes" id="UP000240653">
    <property type="component" value="Unassembled WGS sequence"/>
</dbReference>
<dbReference type="AlphaFoldDB" id="A0A2P7SEA8"/>
<accession>A0A2P7SEA8</accession>
<evidence type="ECO:0000256" key="1">
    <source>
        <dbReference type="ARBA" id="ARBA00022723"/>
    </source>
</evidence>
<dbReference type="CDD" id="cd07402">
    <property type="entry name" value="MPP_GpdQ"/>
    <property type="match status" value="1"/>
</dbReference>
<dbReference type="EMBL" id="PXYL01000005">
    <property type="protein sequence ID" value="PSJ60846.1"/>
    <property type="molecule type" value="Genomic_DNA"/>
</dbReference>
<evidence type="ECO:0000313" key="7">
    <source>
        <dbReference type="Proteomes" id="UP000240653"/>
    </source>
</evidence>
<dbReference type="InterPro" id="IPR026575">
    <property type="entry name" value="GpdQ/CpdA-like"/>
</dbReference>
<reference evidence="6 7" key="1">
    <citation type="submission" date="2018-03" db="EMBL/GenBank/DDBJ databases">
        <title>The draft genome of Mesorhizobium soli JCM 19897.</title>
        <authorList>
            <person name="Li L."/>
            <person name="Liu L."/>
            <person name="Liang L."/>
            <person name="Wang T."/>
            <person name="Zhang X."/>
        </authorList>
    </citation>
    <scope>NUCLEOTIDE SEQUENCE [LARGE SCALE GENOMIC DNA]</scope>
    <source>
        <strain evidence="6 7">JCM 19897</strain>
    </source>
</reference>
<comment type="caution">
    <text evidence="6">The sequence shown here is derived from an EMBL/GenBank/DDBJ whole genome shotgun (WGS) entry which is preliminary data.</text>
</comment>
<dbReference type="GO" id="GO:0004112">
    <property type="term" value="F:cyclic-nucleotide phosphodiesterase activity"/>
    <property type="evidence" value="ECO:0007669"/>
    <property type="project" value="InterPro"/>
</dbReference>
<evidence type="ECO:0000256" key="4">
    <source>
        <dbReference type="ARBA" id="ARBA00025742"/>
    </source>
</evidence>
<dbReference type="InterPro" id="IPR029052">
    <property type="entry name" value="Metallo-depent_PP-like"/>
</dbReference>
<dbReference type="Gene3D" id="3.60.21.10">
    <property type="match status" value="1"/>
</dbReference>
<evidence type="ECO:0000259" key="5">
    <source>
        <dbReference type="Pfam" id="PF00149"/>
    </source>
</evidence>
<dbReference type="InterPro" id="IPR050884">
    <property type="entry name" value="CNP_phosphodiesterase-III"/>
</dbReference>
<name>A0A2P7SEA8_9HYPH</name>
<keyword evidence="3" id="KW-0408">Iron</keyword>
<sequence length="254" mass="28112">MKLIQVTDLHLVNPGEKHFGLDPLARLEACIADINRNHADADLVVFSGDLTDRGEAIAYEALKQRLATLVPPYRLMIGNHDDRAVFLEAFPEAADENGFIQTHLDLPHGRVLLLDTVEQGQIEGRLCDSRLAWLDERLGEAEGRPAYVFTHHPPFDIHMPTLDELKLMDHAALYDVLARHGAVRHIFSGHVHRPVGGSWRGIPISTIRGTNHQSALVFSGDYQTSTEPPAYAVIIASEDSVVVHHHDFLQGAAA</sequence>
<keyword evidence="2" id="KW-0378">Hydrolase</keyword>
<dbReference type="InterPro" id="IPR004843">
    <property type="entry name" value="Calcineurin-like_PHP"/>
</dbReference>
<dbReference type="PANTHER" id="PTHR42988">
    <property type="entry name" value="PHOSPHOHYDROLASE"/>
    <property type="match status" value="1"/>
</dbReference>
<dbReference type="Pfam" id="PF00149">
    <property type="entry name" value="Metallophos"/>
    <property type="match status" value="1"/>
</dbReference>
<comment type="similarity">
    <text evidence="4">Belongs to the cyclic nucleotide phosphodiesterase class-III family.</text>
</comment>
<evidence type="ECO:0000256" key="2">
    <source>
        <dbReference type="ARBA" id="ARBA00022801"/>
    </source>
</evidence>
<gene>
    <name evidence="6" type="ORF">C7I85_12480</name>
</gene>
<evidence type="ECO:0000256" key="3">
    <source>
        <dbReference type="ARBA" id="ARBA00023004"/>
    </source>
</evidence>
<dbReference type="RefSeq" id="WP_106724315.1">
    <property type="nucleotide sequence ID" value="NZ_PXYL01000005.1"/>
</dbReference>
<feature type="domain" description="Calcineurin-like phosphoesterase" evidence="5">
    <location>
        <begin position="1"/>
        <end position="194"/>
    </location>
</feature>